<dbReference type="InterPro" id="IPR009600">
    <property type="entry name" value="PIG-U"/>
</dbReference>
<evidence type="ECO:0000313" key="10">
    <source>
        <dbReference type="EMBL" id="TFL03169.1"/>
    </source>
</evidence>
<dbReference type="PANTHER" id="PTHR13121">
    <property type="entry name" value="GPI TRANSAMIDASE COMPONENT PIG-U"/>
    <property type="match status" value="1"/>
</dbReference>
<dbReference type="STRING" id="1884261.A0A5C3QSB6"/>
<evidence type="ECO:0000256" key="4">
    <source>
        <dbReference type="ARBA" id="ARBA00022502"/>
    </source>
</evidence>
<sequence length="438" mass="47860">MSATTRTTTTTKGLGVSLGATLSTITALRICLAFTKDVSTYLQYEQLLSSPLTSYTRLQEGLFLFNHDVDPYSGGLFYHSPLYLSIFSTIIPNSRFIASLLWTFADALGAWALVQIWRARQGVSSPTSRDSLVAVSYLLNPYTLLPSLALSTSSLENTLTLLAIMLASQRLHSPSLLALALLITLNPSSILLLAPVLLLLAHPTGPKSNLASPSTGSVLTTPLLKKTVLPLFAEFFAYIAVLVGASALTSGGWSWVGQNVFAGVLLPDLTPNTGLWWYFFTEMFDHFRPFFLMVFTMHLLIYIAPICVKFQHDPLFATLLLQGILGTFKAYPTLADPGLFIAMVSVFPEIYSHLRHPIVTTLLHIHAALLLPLFNHLWLAHGAGNANFFYASTLVFACANGAGVLDCLWAGLRVGIEKLSTGEKASEDVEEEWTVVQE</sequence>
<evidence type="ECO:0000256" key="7">
    <source>
        <dbReference type="ARBA" id="ARBA00022989"/>
    </source>
</evidence>
<protein>
    <submittedName>
        <fullName evidence="10">GPI transamidase subunit PIG-U</fullName>
    </submittedName>
</protein>
<name>A0A5C3QSB6_9AGAR</name>
<dbReference type="GO" id="GO:0006506">
    <property type="term" value="P:GPI anchor biosynthetic process"/>
    <property type="evidence" value="ECO:0007669"/>
    <property type="project" value="UniProtKB-UniPathway"/>
</dbReference>
<evidence type="ECO:0000256" key="9">
    <source>
        <dbReference type="SAM" id="Phobius"/>
    </source>
</evidence>
<evidence type="ECO:0000256" key="2">
    <source>
        <dbReference type="ARBA" id="ARBA00004687"/>
    </source>
</evidence>
<dbReference type="EMBL" id="ML178821">
    <property type="protein sequence ID" value="TFL03169.1"/>
    <property type="molecule type" value="Genomic_DNA"/>
</dbReference>
<organism evidence="10 11">
    <name type="scientific">Pterulicium gracile</name>
    <dbReference type="NCBI Taxonomy" id="1884261"/>
    <lineage>
        <taxon>Eukaryota</taxon>
        <taxon>Fungi</taxon>
        <taxon>Dikarya</taxon>
        <taxon>Basidiomycota</taxon>
        <taxon>Agaricomycotina</taxon>
        <taxon>Agaricomycetes</taxon>
        <taxon>Agaricomycetidae</taxon>
        <taxon>Agaricales</taxon>
        <taxon>Pleurotineae</taxon>
        <taxon>Pterulaceae</taxon>
        <taxon>Pterulicium</taxon>
    </lineage>
</organism>
<dbReference type="GO" id="GO:0042765">
    <property type="term" value="C:GPI-anchor transamidase complex"/>
    <property type="evidence" value="ECO:0007669"/>
    <property type="project" value="InterPro"/>
</dbReference>
<evidence type="ECO:0000256" key="5">
    <source>
        <dbReference type="ARBA" id="ARBA00022692"/>
    </source>
</evidence>
<keyword evidence="5 9" id="KW-0812">Transmembrane</keyword>
<comment type="pathway">
    <text evidence="2">Glycolipid biosynthesis; glycosylphosphatidylinositol-anchor biosynthesis.</text>
</comment>
<keyword evidence="11" id="KW-1185">Reference proteome</keyword>
<dbReference type="AlphaFoldDB" id="A0A5C3QSB6"/>
<keyword evidence="4" id="KW-0337">GPI-anchor biosynthesis</keyword>
<keyword evidence="6" id="KW-0256">Endoplasmic reticulum</keyword>
<feature type="transmembrane region" description="Helical" evidence="9">
    <location>
        <begin position="315"/>
        <end position="331"/>
    </location>
</feature>
<dbReference type="Pfam" id="PF06728">
    <property type="entry name" value="PIG-U"/>
    <property type="match status" value="1"/>
</dbReference>
<dbReference type="GO" id="GO:0016255">
    <property type="term" value="P:attachment of GPI anchor to protein"/>
    <property type="evidence" value="ECO:0007669"/>
    <property type="project" value="InterPro"/>
</dbReference>
<reference evidence="10 11" key="1">
    <citation type="journal article" date="2019" name="Nat. Ecol. Evol.">
        <title>Megaphylogeny resolves global patterns of mushroom evolution.</title>
        <authorList>
            <person name="Varga T."/>
            <person name="Krizsan K."/>
            <person name="Foldi C."/>
            <person name="Dima B."/>
            <person name="Sanchez-Garcia M."/>
            <person name="Sanchez-Ramirez S."/>
            <person name="Szollosi G.J."/>
            <person name="Szarkandi J.G."/>
            <person name="Papp V."/>
            <person name="Albert L."/>
            <person name="Andreopoulos W."/>
            <person name="Angelini C."/>
            <person name="Antonin V."/>
            <person name="Barry K.W."/>
            <person name="Bougher N.L."/>
            <person name="Buchanan P."/>
            <person name="Buyck B."/>
            <person name="Bense V."/>
            <person name="Catcheside P."/>
            <person name="Chovatia M."/>
            <person name="Cooper J."/>
            <person name="Damon W."/>
            <person name="Desjardin D."/>
            <person name="Finy P."/>
            <person name="Geml J."/>
            <person name="Haridas S."/>
            <person name="Hughes K."/>
            <person name="Justo A."/>
            <person name="Karasinski D."/>
            <person name="Kautmanova I."/>
            <person name="Kiss B."/>
            <person name="Kocsube S."/>
            <person name="Kotiranta H."/>
            <person name="LaButti K.M."/>
            <person name="Lechner B.E."/>
            <person name="Liimatainen K."/>
            <person name="Lipzen A."/>
            <person name="Lukacs Z."/>
            <person name="Mihaltcheva S."/>
            <person name="Morgado L.N."/>
            <person name="Niskanen T."/>
            <person name="Noordeloos M.E."/>
            <person name="Ohm R.A."/>
            <person name="Ortiz-Santana B."/>
            <person name="Ovrebo C."/>
            <person name="Racz N."/>
            <person name="Riley R."/>
            <person name="Savchenko A."/>
            <person name="Shiryaev A."/>
            <person name="Soop K."/>
            <person name="Spirin V."/>
            <person name="Szebenyi C."/>
            <person name="Tomsovsky M."/>
            <person name="Tulloss R.E."/>
            <person name="Uehling J."/>
            <person name="Grigoriev I.V."/>
            <person name="Vagvolgyi C."/>
            <person name="Papp T."/>
            <person name="Martin F.M."/>
            <person name="Miettinen O."/>
            <person name="Hibbett D.S."/>
            <person name="Nagy L.G."/>
        </authorList>
    </citation>
    <scope>NUCLEOTIDE SEQUENCE [LARGE SCALE GENOMIC DNA]</scope>
    <source>
        <strain evidence="10 11">CBS 309.79</strain>
    </source>
</reference>
<evidence type="ECO:0000256" key="6">
    <source>
        <dbReference type="ARBA" id="ARBA00022824"/>
    </source>
</evidence>
<comment type="subcellular location">
    <subcellularLocation>
        <location evidence="1">Endoplasmic reticulum membrane</location>
        <topology evidence="1">Multi-pass membrane protein</topology>
    </subcellularLocation>
</comment>
<accession>A0A5C3QSB6</accession>
<keyword evidence="8 9" id="KW-0472">Membrane</keyword>
<gene>
    <name evidence="10" type="ORF">BDV98DRAFT_565505</name>
</gene>
<feature type="transmembrane region" description="Helical" evidence="9">
    <location>
        <begin position="137"/>
        <end position="164"/>
    </location>
</feature>
<dbReference type="PANTHER" id="PTHR13121:SF0">
    <property type="entry name" value="PHOSPHATIDYLINOSITOL GLYCAN ANCHOR BIOSYNTHESIS CLASS U PROTEIN"/>
    <property type="match status" value="1"/>
</dbReference>
<evidence type="ECO:0000256" key="1">
    <source>
        <dbReference type="ARBA" id="ARBA00004477"/>
    </source>
</evidence>
<feature type="transmembrane region" description="Helical" evidence="9">
    <location>
        <begin position="387"/>
        <end position="409"/>
    </location>
</feature>
<dbReference type="Proteomes" id="UP000305067">
    <property type="component" value="Unassembled WGS sequence"/>
</dbReference>
<feature type="transmembrane region" description="Helical" evidence="9">
    <location>
        <begin position="228"/>
        <end position="248"/>
    </location>
</feature>
<feature type="transmembrane region" description="Helical" evidence="9">
    <location>
        <begin position="260"/>
        <end position="278"/>
    </location>
</feature>
<comment type="similarity">
    <text evidence="3">Belongs to the PIGU family.</text>
</comment>
<feature type="transmembrane region" description="Helical" evidence="9">
    <location>
        <begin position="96"/>
        <end position="117"/>
    </location>
</feature>
<evidence type="ECO:0000313" key="11">
    <source>
        <dbReference type="Proteomes" id="UP000305067"/>
    </source>
</evidence>
<evidence type="ECO:0000256" key="3">
    <source>
        <dbReference type="ARBA" id="ARBA00010026"/>
    </source>
</evidence>
<feature type="transmembrane region" description="Helical" evidence="9">
    <location>
        <begin position="290"/>
        <end position="308"/>
    </location>
</feature>
<dbReference type="OrthoDB" id="549017at2759"/>
<proteinExistence type="inferred from homology"/>
<dbReference type="UniPathway" id="UPA00196"/>
<keyword evidence="7 9" id="KW-1133">Transmembrane helix</keyword>
<feature type="transmembrane region" description="Helical" evidence="9">
    <location>
        <begin position="176"/>
        <end position="201"/>
    </location>
</feature>
<feature type="transmembrane region" description="Helical" evidence="9">
    <location>
        <begin position="361"/>
        <end position="381"/>
    </location>
</feature>
<evidence type="ECO:0000256" key="8">
    <source>
        <dbReference type="ARBA" id="ARBA00023136"/>
    </source>
</evidence>